<proteinExistence type="predicted"/>
<reference evidence="2" key="1">
    <citation type="submission" date="2020-02" db="EMBL/GenBank/DDBJ databases">
        <authorList>
            <person name="Meier V. D."/>
        </authorList>
    </citation>
    <scope>NUCLEOTIDE SEQUENCE</scope>
    <source>
        <strain evidence="2">AVDCRST_MAG49</strain>
    </source>
</reference>
<accession>A0A6J4UWH6</accession>
<sequence>CRREPRTLVHSPAPPAGRACAGQPRPTMGYTFAPRRSPRTIRPDGTAALGNVGPV</sequence>
<name>A0A6J4UWH6_9BACT</name>
<dbReference type="AlphaFoldDB" id="A0A6J4UWH6"/>
<feature type="non-terminal residue" evidence="2">
    <location>
        <position position="1"/>
    </location>
</feature>
<feature type="region of interest" description="Disordered" evidence="1">
    <location>
        <begin position="1"/>
        <end position="55"/>
    </location>
</feature>
<protein>
    <submittedName>
        <fullName evidence="2">Uncharacterized protein</fullName>
    </submittedName>
</protein>
<evidence type="ECO:0000256" key="1">
    <source>
        <dbReference type="SAM" id="MobiDB-lite"/>
    </source>
</evidence>
<dbReference type="EMBL" id="CADCWG010000152">
    <property type="protein sequence ID" value="CAA9558152.1"/>
    <property type="molecule type" value="Genomic_DNA"/>
</dbReference>
<evidence type="ECO:0000313" key="2">
    <source>
        <dbReference type="EMBL" id="CAA9558152.1"/>
    </source>
</evidence>
<feature type="non-terminal residue" evidence="2">
    <location>
        <position position="55"/>
    </location>
</feature>
<organism evidence="2">
    <name type="scientific">uncultured Thermomicrobiales bacterium</name>
    <dbReference type="NCBI Taxonomy" id="1645740"/>
    <lineage>
        <taxon>Bacteria</taxon>
        <taxon>Pseudomonadati</taxon>
        <taxon>Thermomicrobiota</taxon>
        <taxon>Thermomicrobia</taxon>
        <taxon>Thermomicrobiales</taxon>
        <taxon>environmental samples</taxon>
    </lineage>
</organism>
<gene>
    <name evidence="2" type="ORF">AVDCRST_MAG49-2168</name>
</gene>